<dbReference type="PANTHER" id="PTHR23502:SF23">
    <property type="entry name" value="FLUCONAZOLE RESISTANCE PROTEIN 1"/>
    <property type="match status" value="1"/>
</dbReference>
<dbReference type="InterPro" id="IPR036259">
    <property type="entry name" value="MFS_trans_sf"/>
</dbReference>
<name>A0A127ZHV6_9BASI</name>
<feature type="compositionally biased region" description="Basic and acidic residues" evidence="5">
    <location>
        <begin position="1"/>
        <end position="16"/>
    </location>
</feature>
<feature type="region of interest" description="Disordered" evidence="5">
    <location>
        <begin position="652"/>
        <end position="678"/>
    </location>
</feature>
<dbReference type="Gene3D" id="1.20.1250.20">
    <property type="entry name" value="MFS general substrate transporter like domains"/>
    <property type="match status" value="1"/>
</dbReference>
<dbReference type="CDD" id="cd17323">
    <property type="entry name" value="MFS_Tpo1_MDR_like"/>
    <property type="match status" value="1"/>
</dbReference>
<sequence>MLVDYGNDHGNVDNLHHQPNPNEPAHRPKPHHPRPYNLAWYQDTTWGHLINKLSRGKTFPWPEQRDDFVPPQEYLPGYKTRRAANGARTQSHESRVSGTHSPAAAAASSSSASSGRSERTHVADEANNKPAAKTGMVEANASPATPQRQSSASNEKNLETAPDSLEGDTDPYLIDWNDDPDPDNPLNWSLRRKAFVTGLLCLLTFSVYMGSAIYTPGVELFARYFGIGTVPATLGLTLFVLGYGLGPMIGFSSASEIPAIGRSAPYLFTLFIFVILQIPTALVNNVASFMILRFLAGLFGSPPLATGGASIGDLYGPRNRPLALGVWGLSAVCGPVLGPLIGGFAAQSFGEQGWRWTIWPLLMLSGFALVVLVLTLPETSSSNILYRRAQRLRKVTGNENLRTKGEIFSAHLTGKELALMTFVRPSLLSFTQPIVLGINFHIGLVYGILYLWLECFPIIFVQTYGFNLGELGLSFMGIFVGAIFIYIPFYLWHKYSYCPLYDRTGGKVAPEKWLEPAILGAWAIPICMFGVGWTANASIHWIVPIILSSFFSIGTFLLFQSGLAYLGDCYPEYIASVYAGNDFFRASIGAALPLVARAMFNNLQANGPKEFPVAWGCTLIGCISILMGPIPLLLYKFGPKLRKMSKYAVDPSAGGESSENKKQNNSNNEAIHSPASAM</sequence>
<dbReference type="InterPro" id="IPR020846">
    <property type="entry name" value="MFS_dom"/>
</dbReference>
<dbReference type="OrthoDB" id="3357846at2759"/>
<feature type="transmembrane region" description="Helical" evidence="6">
    <location>
        <begin position="194"/>
        <end position="215"/>
    </location>
</feature>
<feature type="compositionally biased region" description="Low complexity" evidence="5">
    <location>
        <begin position="103"/>
        <end position="114"/>
    </location>
</feature>
<feature type="compositionally biased region" description="Polar residues" evidence="5">
    <location>
        <begin position="142"/>
        <end position="155"/>
    </location>
</feature>
<proteinExistence type="predicted"/>
<evidence type="ECO:0000313" key="8">
    <source>
        <dbReference type="EMBL" id="CDU25596.1"/>
    </source>
</evidence>
<dbReference type="AlphaFoldDB" id="A0A127ZHV6"/>
<dbReference type="GO" id="GO:0005886">
    <property type="term" value="C:plasma membrane"/>
    <property type="evidence" value="ECO:0007669"/>
    <property type="project" value="TreeGrafter"/>
</dbReference>
<protein>
    <submittedName>
        <fullName evidence="8">Probable FLR1-Putative H+ antiporter involved in multidrug resistance</fullName>
    </submittedName>
</protein>
<organism evidence="8">
    <name type="scientific">Sporisorium scitamineum</name>
    <dbReference type="NCBI Taxonomy" id="49012"/>
    <lineage>
        <taxon>Eukaryota</taxon>
        <taxon>Fungi</taxon>
        <taxon>Dikarya</taxon>
        <taxon>Basidiomycota</taxon>
        <taxon>Ustilaginomycotina</taxon>
        <taxon>Ustilaginomycetes</taxon>
        <taxon>Ustilaginales</taxon>
        <taxon>Ustilaginaceae</taxon>
        <taxon>Sporisorium</taxon>
    </lineage>
</organism>
<evidence type="ECO:0000259" key="7">
    <source>
        <dbReference type="PROSITE" id="PS50850"/>
    </source>
</evidence>
<feature type="transmembrane region" description="Helical" evidence="6">
    <location>
        <begin position="434"/>
        <end position="453"/>
    </location>
</feature>
<dbReference type="GO" id="GO:1990961">
    <property type="term" value="P:xenobiotic detoxification by transmembrane export across the plasma membrane"/>
    <property type="evidence" value="ECO:0007669"/>
    <property type="project" value="TreeGrafter"/>
</dbReference>
<keyword evidence="4 6" id="KW-0472">Membrane</keyword>
<dbReference type="SUPFAM" id="SSF103473">
    <property type="entry name" value="MFS general substrate transporter"/>
    <property type="match status" value="1"/>
</dbReference>
<dbReference type="InterPro" id="IPR011701">
    <property type="entry name" value="MFS"/>
</dbReference>
<feature type="transmembrane region" description="Helical" evidence="6">
    <location>
        <begin position="221"/>
        <end position="245"/>
    </location>
</feature>
<evidence type="ECO:0000256" key="3">
    <source>
        <dbReference type="ARBA" id="ARBA00022989"/>
    </source>
</evidence>
<feature type="transmembrane region" description="Helical" evidence="6">
    <location>
        <begin position="266"/>
        <end position="284"/>
    </location>
</feature>
<dbReference type="FunFam" id="1.20.1250.20:FF:000011">
    <property type="entry name" value="MFS multidrug transporter, putative"/>
    <property type="match status" value="1"/>
</dbReference>
<feature type="transmembrane region" description="Helical" evidence="6">
    <location>
        <begin position="612"/>
        <end position="635"/>
    </location>
</feature>
<dbReference type="PANTHER" id="PTHR23502">
    <property type="entry name" value="MAJOR FACILITATOR SUPERFAMILY"/>
    <property type="match status" value="1"/>
</dbReference>
<feature type="region of interest" description="Disordered" evidence="5">
    <location>
        <begin position="83"/>
        <end position="174"/>
    </location>
</feature>
<evidence type="ECO:0000256" key="4">
    <source>
        <dbReference type="ARBA" id="ARBA00023136"/>
    </source>
</evidence>
<evidence type="ECO:0000256" key="5">
    <source>
        <dbReference type="SAM" id="MobiDB-lite"/>
    </source>
</evidence>
<accession>A0A127ZHV6</accession>
<feature type="transmembrane region" description="Helical" evidence="6">
    <location>
        <begin position="290"/>
        <end position="312"/>
    </location>
</feature>
<evidence type="ECO:0000256" key="1">
    <source>
        <dbReference type="ARBA" id="ARBA00004141"/>
    </source>
</evidence>
<feature type="transmembrane region" description="Helical" evidence="6">
    <location>
        <begin position="541"/>
        <end position="563"/>
    </location>
</feature>
<keyword evidence="2 6" id="KW-0812">Transmembrane</keyword>
<dbReference type="EMBL" id="LK056686">
    <property type="protein sequence ID" value="CDU25596.1"/>
    <property type="molecule type" value="Genomic_DNA"/>
</dbReference>
<feature type="domain" description="Major facilitator superfamily (MFS) profile" evidence="7">
    <location>
        <begin position="196"/>
        <end position="646"/>
    </location>
</feature>
<evidence type="ECO:0000256" key="2">
    <source>
        <dbReference type="ARBA" id="ARBA00022692"/>
    </source>
</evidence>
<keyword evidence="3 6" id="KW-1133">Transmembrane helix</keyword>
<dbReference type="GO" id="GO:0015244">
    <property type="term" value="F:fluconazole transmembrane transporter activity"/>
    <property type="evidence" value="ECO:0007669"/>
    <property type="project" value="TreeGrafter"/>
</dbReference>
<feature type="region of interest" description="Disordered" evidence="5">
    <location>
        <begin position="1"/>
        <end position="36"/>
    </location>
</feature>
<reference evidence="8" key="1">
    <citation type="submission" date="2014-06" db="EMBL/GenBank/DDBJ databases">
        <authorList>
            <person name="Ju J."/>
            <person name="Zhang J."/>
        </authorList>
    </citation>
    <scope>NUCLEOTIDE SEQUENCE</scope>
    <source>
        <strain evidence="8">SscI8</strain>
    </source>
</reference>
<feature type="transmembrane region" description="Helical" evidence="6">
    <location>
        <begin position="513"/>
        <end position="535"/>
    </location>
</feature>
<feature type="transmembrane region" description="Helical" evidence="6">
    <location>
        <begin position="473"/>
        <end position="492"/>
    </location>
</feature>
<dbReference type="Pfam" id="PF07690">
    <property type="entry name" value="MFS_1"/>
    <property type="match status" value="1"/>
</dbReference>
<comment type="subcellular location">
    <subcellularLocation>
        <location evidence="1">Membrane</location>
        <topology evidence="1">Multi-pass membrane protein</topology>
    </subcellularLocation>
</comment>
<feature type="transmembrane region" description="Helical" evidence="6">
    <location>
        <begin position="324"/>
        <end position="346"/>
    </location>
</feature>
<feature type="compositionally biased region" description="Basic and acidic residues" evidence="5">
    <location>
        <begin position="116"/>
        <end position="127"/>
    </location>
</feature>
<dbReference type="PROSITE" id="PS50850">
    <property type="entry name" value="MFS"/>
    <property type="match status" value="1"/>
</dbReference>
<evidence type="ECO:0000256" key="6">
    <source>
        <dbReference type="SAM" id="Phobius"/>
    </source>
</evidence>
<feature type="transmembrane region" description="Helical" evidence="6">
    <location>
        <begin position="358"/>
        <end position="377"/>
    </location>
</feature>
<gene>
    <name evidence="8" type="ORF">SPSC_05489</name>
</gene>
<feature type="transmembrane region" description="Helical" evidence="6">
    <location>
        <begin position="583"/>
        <end position="600"/>
    </location>
</feature>